<evidence type="ECO:0000256" key="16">
    <source>
        <dbReference type="ARBA" id="ARBA00032853"/>
    </source>
</evidence>
<dbReference type="Proteomes" id="UP000283701">
    <property type="component" value="Unassembled WGS sequence"/>
</dbReference>
<evidence type="ECO:0000256" key="14">
    <source>
        <dbReference type="ARBA" id="ARBA00025228"/>
    </source>
</evidence>
<evidence type="ECO:0000256" key="5">
    <source>
        <dbReference type="ARBA" id="ARBA00013200"/>
    </source>
</evidence>
<evidence type="ECO:0000256" key="15">
    <source>
        <dbReference type="ARBA" id="ARBA00032605"/>
    </source>
</evidence>
<comment type="catalytic activity">
    <reaction evidence="17 19">
        <text>alpha-ribazole + adenosylcob(III)inamide-GDP = adenosylcob(III)alamin + GMP + H(+)</text>
        <dbReference type="Rhea" id="RHEA:16049"/>
        <dbReference type="ChEBI" id="CHEBI:10329"/>
        <dbReference type="ChEBI" id="CHEBI:15378"/>
        <dbReference type="ChEBI" id="CHEBI:18408"/>
        <dbReference type="ChEBI" id="CHEBI:58115"/>
        <dbReference type="ChEBI" id="CHEBI:60487"/>
        <dbReference type="EC" id="2.7.8.26"/>
    </reaction>
</comment>
<dbReference type="PANTHER" id="PTHR34148">
    <property type="entry name" value="ADENOSYLCOBINAMIDE-GDP RIBAZOLETRANSFERASE"/>
    <property type="match status" value="1"/>
</dbReference>
<feature type="transmembrane region" description="Helical" evidence="19">
    <location>
        <begin position="232"/>
        <end position="253"/>
    </location>
</feature>
<evidence type="ECO:0000256" key="17">
    <source>
        <dbReference type="ARBA" id="ARBA00048623"/>
    </source>
</evidence>
<dbReference type="OrthoDB" id="9794626at2"/>
<evidence type="ECO:0000256" key="18">
    <source>
        <dbReference type="ARBA" id="ARBA00049504"/>
    </source>
</evidence>
<keyword evidence="10 19" id="KW-0812">Transmembrane</keyword>
<evidence type="ECO:0000256" key="9">
    <source>
        <dbReference type="ARBA" id="ARBA00022679"/>
    </source>
</evidence>
<evidence type="ECO:0000256" key="11">
    <source>
        <dbReference type="ARBA" id="ARBA00022842"/>
    </source>
</evidence>
<dbReference type="PANTHER" id="PTHR34148:SF1">
    <property type="entry name" value="ADENOSYLCOBINAMIDE-GDP RIBAZOLETRANSFERASE"/>
    <property type="match status" value="1"/>
</dbReference>
<organism evidence="20 22">
    <name type="scientific">Roseburia inulinivorans</name>
    <dbReference type="NCBI Taxonomy" id="360807"/>
    <lineage>
        <taxon>Bacteria</taxon>
        <taxon>Bacillati</taxon>
        <taxon>Bacillota</taxon>
        <taxon>Clostridia</taxon>
        <taxon>Lachnospirales</taxon>
        <taxon>Lachnospiraceae</taxon>
        <taxon>Roseburia</taxon>
    </lineage>
</organism>
<feature type="transmembrane region" description="Helical" evidence="19">
    <location>
        <begin position="62"/>
        <end position="81"/>
    </location>
</feature>
<keyword evidence="8 19" id="KW-0169">Cobalamin biosynthesis</keyword>
<comment type="pathway">
    <text evidence="3 19">Cofactor biosynthesis; adenosylcobalamin biosynthesis; adenosylcobalamin from cob(II)yrinate a,c-diamide: step 7/7.</text>
</comment>
<reference evidence="21 23" key="3">
    <citation type="submission" date="2018-08" db="EMBL/GenBank/DDBJ databases">
        <title>A genome reference for cultivated species of the human gut microbiota.</title>
        <authorList>
            <person name="Zou Y."/>
            <person name="Xue W."/>
            <person name="Luo G."/>
        </authorList>
    </citation>
    <scope>NUCLEOTIDE SEQUENCE [LARGE SCALE GENOMIC DNA]</scope>
    <source>
        <strain evidence="21 23">AM23-23AC</strain>
    </source>
</reference>
<evidence type="ECO:0000256" key="1">
    <source>
        <dbReference type="ARBA" id="ARBA00001946"/>
    </source>
</evidence>
<dbReference type="EMBL" id="QRHP01000013">
    <property type="protein sequence ID" value="RHF83051.1"/>
    <property type="molecule type" value="Genomic_DNA"/>
</dbReference>
<dbReference type="GO" id="GO:0009236">
    <property type="term" value="P:cobalamin biosynthetic process"/>
    <property type="evidence" value="ECO:0007669"/>
    <property type="project" value="UniProtKB-UniRule"/>
</dbReference>
<evidence type="ECO:0000313" key="21">
    <source>
        <dbReference type="EMBL" id="RHF83051.1"/>
    </source>
</evidence>
<evidence type="ECO:0000256" key="19">
    <source>
        <dbReference type="HAMAP-Rule" id="MF_00719"/>
    </source>
</evidence>
<comment type="function">
    <text evidence="14 19">Joins adenosylcobinamide-GDP and alpha-ribazole to generate adenosylcobalamin (Ado-cobalamin). Also synthesizes adenosylcobalamin 5'-phosphate from adenosylcobinamide-GDP and alpha-ribazole 5'-phosphate.</text>
</comment>
<feature type="transmembrane region" description="Helical" evidence="19">
    <location>
        <begin position="140"/>
        <end position="161"/>
    </location>
</feature>
<dbReference type="GO" id="GO:0008818">
    <property type="term" value="F:cobalamin 5'-phosphate synthase activity"/>
    <property type="evidence" value="ECO:0007669"/>
    <property type="project" value="UniProtKB-UniRule"/>
</dbReference>
<accession>A0A0M6WLC6</accession>
<feature type="transmembrane region" description="Helical" evidence="19">
    <location>
        <begin position="109"/>
        <end position="128"/>
    </location>
</feature>
<keyword evidence="9 19" id="KW-0808">Transferase</keyword>
<evidence type="ECO:0000256" key="13">
    <source>
        <dbReference type="ARBA" id="ARBA00023136"/>
    </source>
</evidence>
<dbReference type="GO" id="GO:0005886">
    <property type="term" value="C:plasma membrane"/>
    <property type="evidence" value="ECO:0007669"/>
    <property type="project" value="UniProtKB-SubCell"/>
</dbReference>
<name>A0A0M6WLC6_9FIRM</name>
<dbReference type="EMBL" id="CVRS01000067">
    <property type="protein sequence ID" value="CRL37386.1"/>
    <property type="molecule type" value="Genomic_DNA"/>
</dbReference>
<dbReference type="EC" id="2.7.8.26" evidence="5 19"/>
<dbReference type="HAMAP" id="MF_00719">
    <property type="entry name" value="CobS"/>
    <property type="match status" value="1"/>
</dbReference>
<keyword evidence="11 19" id="KW-0460">Magnesium</keyword>
<evidence type="ECO:0000256" key="7">
    <source>
        <dbReference type="ARBA" id="ARBA00022475"/>
    </source>
</evidence>
<dbReference type="InterPro" id="IPR003805">
    <property type="entry name" value="CobS"/>
</dbReference>
<dbReference type="GO" id="GO:0051073">
    <property type="term" value="F:adenosylcobinamide-GDP ribazoletransferase activity"/>
    <property type="evidence" value="ECO:0007669"/>
    <property type="project" value="UniProtKB-UniRule"/>
</dbReference>
<comment type="cofactor">
    <cofactor evidence="1 19">
        <name>Mg(2+)</name>
        <dbReference type="ChEBI" id="CHEBI:18420"/>
    </cofactor>
</comment>
<evidence type="ECO:0000256" key="8">
    <source>
        <dbReference type="ARBA" id="ARBA00022573"/>
    </source>
</evidence>
<reference evidence="20" key="2">
    <citation type="submission" date="2015-05" db="EMBL/GenBank/DDBJ databases">
        <authorList>
            <person name="Wang D.B."/>
            <person name="Wang M."/>
        </authorList>
    </citation>
    <scope>NUCLEOTIDE SEQUENCE [LARGE SCALE GENOMIC DNA]</scope>
    <source>
        <strain evidence="20">L1-83</strain>
    </source>
</reference>
<dbReference type="AlphaFoldDB" id="A0A0M6WLC6"/>
<dbReference type="UniPathway" id="UPA00148">
    <property type="reaction ID" value="UER00238"/>
</dbReference>
<protein>
    <recommendedName>
        <fullName evidence="6 19">Adenosylcobinamide-GDP ribazoletransferase</fullName>
        <ecNumber evidence="5 19">2.7.8.26</ecNumber>
    </recommendedName>
    <alternativeName>
        <fullName evidence="16 19">Cobalamin synthase</fullName>
    </alternativeName>
    <alternativeName>
        <fullName evidence="15 19">Cobalamin-5'-phosphate synthase</fullName>
    </alternativeName>
</protein>
<evidence type="ECO:0000313" key="23">
    <source>
        <dbReference type="Proteomes" id="UP000283701"/>
    </source>
</evidence>
<dbReference type="Pfam" id="PF02654">
    <property type="entry name" value="CobS"/>
    <property type="match status" value="1"/>
</dbReference>
<feature type="transmembrane region" description="Helical" evidence="19">
    <location>
        <begin position="181"/>
        <end position="211"/>
    </location>
</feature>
<dbReference type="Proteomes" id="UP000049828">
    <property type="component" value="Unassembled WGS sequence"/>
</dbReference>
<keyword evidence="22" id="KW-1185">Reference proteome</keyword>
<evidence type="ECO:0000256" key="3">
    <source>
        <dbReference type="ARBA" id="ARBA00004663"/>
    </source>
</evidence>
<comment type="subcellular location">
    <subcellularLocation>
        <location evidence="2 19">Cell membrane</location>
        <topology evidence="2 19">Multi-pass membrane protein</topology>
    </subcellularLocation>
</comment>
<comment type="similarity">
    <text evidence="4 19">Belongs to the CobS family.</text>
</comment>
<keyword evidence="13 19" id="KW-0472">Membrane</keyword>
<evidence type="ECO:0000256" key="4">
    <source>
        <dbReference type="ARBA" id="ARBA00010561"/>
    </source>
</evidence>
<gene>
    <name evidence="19" type="primary">cobS</name>
    <name evidence="21" type="ORF">DW654_11315</name>
    <name evidence="20" type="ORF">RIL183_03731</name>
</gene>
<proteinExistence type="inferred from homology"/>
<keyword evidence="7 19" id="KW-1003">Cell membrane</keyword>
<dbReference type="RefSeq" id="WP_055039569.1">
    <property type="nucleotide sequence ID" value="NZ_CVRS01000067.1"/>
</dbReference>
<feature type="transmembrane region" description="Helical" evidence="19">
    <location>
        <begin position="31"/>
        <end position="53"/>
    </location>
</feature>
<sequence>MKLLKAMAIAFSIYSKIPVPQFEWKEEDMEYMMCFFPWIGGVIGLFFFGWAVLCEKFAVGNVCYALIGAAIPLMISGGFHVDGYMDTMDAFHSYQSREKKLEILKDSHIGAFAAIMLALYYMIDIAAISEIHTQKAVSALAAVFFLARCFSGIAVMTLQPAKKEGLLYTFASSAQKVRVKAALYFQAALCVVLMLLVSGWYGAAAIGAALLSFFYFKKKSYKELGGITGDTAGFFVTVCEAAAAAAVAVAGYFL</sequence>
<dbReference type="STRING" id="360807.ERS852392_02573"/>
<evidence type="ECO:0000313" key="22">
    <source>
        <dbReference type="Proteomes" id="UP000049828"/>
    </source>
</evidence>
<evidence type="ECO:0000256" key="6">
    <source>
        <dbReference type="ARBA" id="ARBA00015850"/>
    </source>
</evidence>
<evidence type="ECO:0000256" key="10">
    <source>
        <dbReference type="ARBA" id="ARBA00022692"/>
    </source>
</evidence>
<keyword evidence="12 19" id="KW-1133">Transmembrane helix</keyword>
<comment type="catalytic activity">
    <reaction evidence="18 19">
        <text>alpha-ribazole 5'-phosphate + adenosylcob(III)inamide-GDP = adenosylcob(III)alamin 5'-phosphate + GMP + H(+)</text>
        <dbReference type="Rhea" id="RHEA:23560"/>
        <dbReference type="ChEBI" id="CHEBI:15378"/>
        <dbReference type="ChEBI" id="CHEBI:57918"/>
        <dbReference type="ChEBI" id="CHEBI:58115"/>
        <dbReference type="ChEBI" id="CHEBI:60487"/>
        <dbReference type="ChEBI" id="CHEBI:60493"/>
        <dbReference type="EC" id="2.7.8.26"/>
    </reaction>
</comment>
<evidence type="ECO:0000313" key="20">
    <source>
        <dbReference type="EMBL" id="CRL37386.1"/>
    </source>
</evidence>
<evidence type="ECO:0000256" key="12">
    <source>
        <dbReference type="ARBA" id="ARBA00022989"/>
    </source>
</evidence>
<evidence type="ECO:0000256" key="2">
    <source>
        <dbReference type="ARBA" id="ARBA00004651"/>
    </source>
</evidence>
<reference evidence="22" key="1">
    <citation type="submission" date="2015-05" db="EMBL/GenBank/DDBJ databases">
        <authorList>
            <consortium name="Pathogen Informatics"/>
        </authorList>
    </citation>
    <scope>NUCLEOTIDE SEQUENCE [LARGE SCALE GENOMIC DNA]</scope>
    <source>
        <strain evidence="22">L1-83</strain>
    </source>
</reference>